<protein>
    <submittedName>
        <fullName evidence="1">Uncharacterized protein</fullName>
    </submittedName>
</protein>
<dbReference type="Proteomes" id="UP000270299">
    <property type="component" value="Unassembled WGS sequence"/>
</dbReference>
<dbReference type="EMBL" id="RCUV01000022">
    <property type="protein sequence ID" value="RLP68280.1"/>
    <property type="molecule type" value="Genomic_DNA"/>
</dbReference>
<reference evidence="1 2" key="1">
    <citation type="submission" date="2018-10" db="EMBL/GenBank/DDBJ databases">
        <authorList>
            <person name="Li J."/>
        </authorList>
    </citation>
    <scope>NUCLEOTIDE SEQUENCE [LARGE SCALE GENOMIC DNA]</scope>
    <source>
        <strain evidence="1 2">CCTCC AB209002</strain>
    </source>
</reference>
<proteinExistence type="predicted"/>
<evidence type="ECO:0000313" key="1">
    <source>
        <dbReference type="EMBL" id="RLP68280.1"/>
    </source>
</evidence>
<sequence>MLAYAKDEERLRELDIRWREPKPGIEKSFAAAGEAWESANVDPVAATRIYRRALRAMRDELEPAVFRYDHIDEADNMGSPKPRPNLIF</sequence>
<gene>
    <name evidence="1" type="ORF">D9V29_14090</name>
</gene>
<accession>A0A3L6ZK68</accession>
<organism evidence="1 2">
    <name type="scientific">Mycetocola manganoxydans</name>
    <dbReference type="NCBI Taxonomy" id="699879"/>
    <lineage>
        <taxon>Bacteria</taxon>
        <taxon>Bacillati</taxon>
        <taxon>Actinomycetota</taxon>
        <taxon>Actinomycetes</taxon>
        <taxon>Micrococcales</taxon>
        <taxon>Microbacteriaceae</taxon>
        <taxon>Mycetocola</taxon>
    </lineage>
</organism>
<name>A0A3L6ZK68_9MICO</name>
<evidence type="ECO:0000313" key="2">
    <source>
        <dbReference type="Proteomes" id="UP000270299"/>
    </source>
</evidence>
<comment type="caution">
    <text evidence="1">The sequence shown here is derived from an EMBL/GenBank/DDBJ whole genome shotgun (WGS) entry which is preliminary data.</text>
</comment>
<dbReference type="AlphaFoldDB" id="A0A3L6ZK68"/>
<keyword evidence="2" id="KW-1185">Reference proteome</keyword>